<comment type="similarity">
    <text evidence="11">Belongs to the KdpC family.</text>
</comment>
<evidence type="ECO:0000256" key="11">
    <source>
        <dbReference type="HAMAP-Rule" id="MF_00276"/>
    </source>
</evidence>
<dbReference type="GO" id="GO:0005886">
    <property type="term" value="C:plasma membrane"/>
    <property type="evidence" value="ECO:0007669"/>
    <property type="project" value="UniProtKB-SubCell"/>
</dbReference>
<evidence type="ECO:0000256" key="8">
    <source>
        <dbReference type="ARBA" id="ARBA00022989"/>
    </source>
</evidence>
<keyword evidence="10 11" id="KW-0472">Membrane</keyword>
<evidence type="ECO:0000256" key="3">
    <source>
        <dbReference type="ARBA" id="ARBA00022538"/>
    </source>
</evidence>
<name>A0A6B2KT95_9NEIS</name>
<comment type="function">
    <text evidence="11">Part of the high-affinity ATP-driven potassium transport (or Kdp) system, which catalyzes the hydrolysis of ATP coupled with the electrogenic transport of potassium into the cytoplasm. This subunit acts as a catalytic chaperone that increases the ATP-binding affinity of the ATP-hydrolyzing subunit KdpB by the formation of a transient KdpB/KdpC/ATP ternary complex.</text>
</comment>
<keyword evidence="13" id="KW-1185">Reference proteome</keyword>
<gene>
    <name evidence="11 12" type="primary">kdpC</name>
    <name evidence="12" type="ORF">GZH52_10685</name>
</gene>
<dbReference type="AlphaFoldDB" id="A0A6B2KT95"/>
<feature type="transmembrane region" description="Helical" evidence="11">
    <location>
        <begin position="20"/>
        <end position="38"/>
    </location>
</feature>
<dbReference type="GO" id="GO:0005524">
    <property type="term" value="F:ATP binding"/>
    <property type="evidence" value="ECO:0007669"/>
    <property type="project" value="UniProtKB-UniRule"/>
</dbReference>
<comment type="subunit">
    <text evidence="11">The system is composed of three essential subunits: KdpA, KdpB and KdpC.</text>
</comment>
<dbReference type="PIRSF" id="PIRSF001296">
    <property type="entry name" value="K_ATPase_KdpC"/>
    <property type="match status" value="1"/>
</dbReference>
<sequence length="198" mass="20530">MNIAIEQQQGRDKAGVWGPAARMLLGLSLLLGIAYPLAVTGVAQVLMPHAANGSLIVKDGKTVGSALIGQNFQRADEFWSRPSATGGSAYNGAGSGGSNLGPSNPALHKVVAERIAALKAAGPVPVGPVPQDLVTASASGLDPHISLAAALYQIPRVAQQRKLDAARLRALIDAHTEHGWFGDNARVNVLQLNMALPR</sequence>
<keyword evidence="4 11" id="KW-0812">Transmembrane</keyword>
<dbReference type="NCBIfam" id="TIGR00681">
    <property type="entry name" value="kdpC"/>
    <property type="match status" value="1"/>
</dbReference>
<dbReference type="HAMAP" id="MF_00276">
    <property type="entry name" value="KdpC"/>
    <property type="match status" value="1"/>
</dbReference>
<keyword evidence="7 11" id="KW-0630">Potassium</keyword>
<dbReference type="PANTHER" id="PTHR30042:SF2">
    <property type="entry name" value="POTASSIUM-TRANSPORTING ATPASE KDPC SUBUNIT"/>
    <property type="match status" value="1"/>
</dbReference>
<dbReference type="InterPro" id="IPR003820">
    <property type="entry name" value="KdpC"/>
</dbReference>
<accession>A0A6B2KT95</accession>
<dbReference type="Pfam" id="PF02669">
    <property type="entry name" value="KdpC"/>
    <property type="match status" value="1"/>
</dbReference>
<evidence type="ECO:0000256" key="6">
    <source>
        <dbReference type="ARBA" id="ARBA00022840"/>
    </source>
</evidence>
<dbReference type="GO" id="GO:0008556">
    <property type="term" value="F:P-type potassium transmembrane transporter activity"/>
    <property type="evidence" value="ECO:0007669"/>
    <property type="project" value="InterPro"/>
</dbReference>
<evidence type="ECO:0000313" key="12">
    <source>
        <dbReference type="EMBL" id="NDV13253.1"/>
    </source>
</evidence>
<dbReference type="EMBL" id="JAAGAA010000009">
    <property type="protein sequence ID" value="NDV13253.1"/>
    <property type="molecule type" value="Genomic_DNA"/>
</dbReference>
<dbReference type="RefSeq" id="WP_163316456.1">
    <property type="nucleotide sequence ID" value="NZ_JAAGAA010000009.1"/>
</dbReference>
<dbReference type="PANTHER" id="PTHR30042">
    <property type="entry name" value="POTASSIUM-TRANSPORTING ATPASE C CHAIN"/>
    <property type="match status" value="1"/>
</dbReference>
<reference evidence="12 13" key="1">
    <citation type="submission" date="2020-02" db="EMBL/GenBank/DDBJ databases">
        <authorList>
            <person name="Yang Z."/>
        </authorList>
    </citation>
    <scope>NUCLEOTIDE SEQUENCE [LARGE SCALE GENOMIC DNA]</scope>
    <source>
        <strain evidence="12 13">HX-7-9</strain>
    </source>
</reference>
<dbReference type="Proteomes" id="UP000482578">
    <property type="component" value="Unassembled WGS sequence"/>
</dbReference>
<evidence type="ECO:0000256" key="5">
    <source>
        <dbReference type="ARBA" id="ARBA00022741"/>
    </source>
</evidence>
<keyword evidence="5 11" id="KW-0547">Nucleotide-binding</keyword>
<evidence type="ECO:0000256" key="9">
    <source>
        <dbReference type="ARBA" id="ARBA00023065"/>
    </source>
</evidence>
<comment type="subcellular location">
    <subcellularLocation>
        <location evidence="11">Cell membrane</location>
        <topology evidence="11">Single-pass membrane protein</topology>
    </subcellularLocation>
</comment>
<evidence type="ECO:0000256" key="10">
    <source>
        <dbReference type="ARBA" id="ARBA00023136"/>
    </source>
</evidence>
<keyword evidence="9 11" id="KW-0406">Ion transport</keyword>
<protein>
    <recommendedName>
        <fullName evidence="11">Potassium-transporting ATPase KdpC subunit</fullName>
    </recommendedName>
    <alternativeName>
        <fullName evidence="11">ATP phosphohydrolase [potassium-transporting] C chain</fullName>
    </alternativeName>
    <alternativeName>
        <fullName evidence="11">Potassium-binding and translocating subunit C</fullName>
    </alternativeName>
    <alternativeName>
        <fullName evidence="11">Potassium-translocating ATPase C chain</fullName>
    </alternativeName>
</protein>
<keyword evidence="2 11" id="KW-1003">Cell membrane</keyword>
<evidence type="ECO:0000313" key="13">
    <source>
        <dbReference type="Proteomes" id="UP000482578"/>
    </source>
</evidence>
<proteinExistence type="inferred from homology"/>
<keyword evidence="8 11" id="KW-1133">Transmembrane helix</keyword>
<keyword evidence="1 11" id="KW-0813">Transport</keyword>
<keyword evidence="3 11" id="KW-0633">Potassium transport</keyword>
<dbReference type="NCBIfam" id="NF001454">
    <property type="entry name" value="PRK00315.1"/>
    <property type="match status" value="1"/>
</dbReference>
<comment type="caution">
    <text evidence="12">The sequence shown here is derived from an EMBL/GenBank/DDBJ whole genome shotgun (WGS) entry which is preliminary data.</text>
</comment>
<organism evidence="12 13">
    <name type="scientific">Crenobacter caeni</name>
    <dbReference type="NCBI Taxonomy" id="2705474"/>
    <lineage>
        <taxon>Bacteria</taxon>
        <taxon>Pseudomonadati</taxon>
        <taxon>Pseudomonadota</taxon>
        <taxon>Betaproteobacteria</taxon>
        <taxon>Neisseriales</taxon>
        <taxon>Neisseriaceae</taxon>
        <taxon>Crenobacter</taxon>
    </lineage>
</organism>
<evidence type="ECO:0000256" key="7">
    <source>
        <dbReference type="ARBA" id="ARBA00022958"/>
    </source>
</evidence>
<keyword evidence="6 11" id="KW-0067">ATP-binding</keyword>
<evidence type="ECO:0000256" key="2">
    <source>
        <dbReference type="ARBA" id="ARBA00022475"/>
    </source>
</evidence>
<evidence type="ECO:0000256" key="4">
    <source>
        <dbReference type="ARBA" id="ARBA00022692"/>
    </source>
</evidence>
<evidence type="ECO:0000256" key="1">
    <source>
        <dbReference type="ARBA" id="ARBA00022448"/>
    </source>
</evidence>